<proteinExistence type="predicted"/>
<keyword evidence="1" id="KW-1133">Transmembrane helix</keyword>
<evidence type="ECO:0000256" key="1">
    <source>
        <dbReference type="SAM" id="Phobius"/>
    </source>
</evidence>
<feature type="transmembrane region" description="Helical" evidence="1">
    <location>
        <begin position="85"/>
        <end position="109"/>
    </location>
</feature>
<evidence type="ECO:0000313" key="2">
    <source>
        <dbReference type="EMBL" id="TWI53177.1"/>
    </source>
</evidence>
<sequence length="135" mass="15690">MQQQDIQQDPFVIGLKERLPSDLQDSFSNEQLEALKIAFGARRWGQHSVDLRGTFRLWSWRYYFVFLAGRNKRERSRVQEELSSIAKAFAMAVFLVFCVGCGLVILYLIKSALGINLFPDFSLGLWTEFKRLFDS</sequence>
<protein>
    <recommendedName>
        <fullName evidence="4">3-phosphoshikimate 1-carboxyvinyltransferase</fullName>
    </recommendedName>
</protein>
<dbReference type="AlphaFoldDB" id="A0A562Q8U1"/>
<reference evidence="2 3" key="1">
    <citation type="journal article" date="2015" name="Stand. Genomic Sci.">
        <title>Genomic Encyclopedia of Bacterial and Archaeal Type Strains, Phase III: the genomes of soil and plant-associated and newly described type strains.</title>
        <authorList>
            <person name="Whitman W.B."/>
            <person name="Woyke T."/>
            <person name="Klenk H.P."/>
            <person name="Zhou Y."/>
            <person name="Lilburn T.G."/>
            <person name="Beck B.J."/>
            <person name="De Vos P."/>
            <person name="Vandamme P."/>
            <person name="Eisen J.A."/>
            <person name="Garrity G."/>
            <person name="Hugenholtz P."/>
            <person name="Kyrpides N.C."/>
        </authorList>
    </citation>
    <scope>NUCLEOTIDE SEQUENCE [LARGE SCALE GENOMIC DNA]</scope>
    <source>
        <strain evidence="2 3">CGMCC 1.6858</strain>
    </source>
</reference>
<keyword evidence="1" id="KW-0812">Transmembrane</keyword>
<gene>
    <name evidence="2" type="ORF">IQ22_03024</name>
</gene>
<dbReference type="RefSeq" id="WP_145143310.1">
    <property type="nucleotide sequence ID" value="NZ_VLKY01000009.1"/>
</dbReference>
<keyword evidence="3" id="KW-1185">Reference proteome</keyword>
<dbReference type="Proteomes" id="UP000316905">
    <property type="component" value="Unassembled WGS sequence"/>
</dbReference>
<evidence type="ECO:0000313" key="3">
    <source>
        <dbReference type="Proteomes" id="UP000316905"/>
    </source>
</evidence>
<dbReference type="EMBL" id="VLKY01000009">
    <property type="protein sequence ID" value="TWI53177.1"/>
    <property type="molecule type" value="Genomic_DNA"/>
</dbReference>
<comment type="caution">
    <text evidence="2">The sequence shown here is derived from an EMBL/GenBank/DDBJ whole genome shotgun (WGS) entry which is preliminary data.</text>
</comment>
<evidence type="ECO:0008006" key="4">
    <source>
        <dbReference type="Google" id="ProtNLM"/>
    </source>
</evidence>
<name>A0A562Q8U1_9PSED</name>
<organism evidence="2 3">
    <name type="scientific">Pseudomonas duriflava</name>
    <dbReference type="NCBI Taxonomy" id="459528"/>
    <lineage>
        <taxon>Bacteria</taxon>
        <taxon>Pseudomonadati</taxon>
        <taxon>Pseudomonadota</taxon>
        <taxon>Gammaproteobacteria</taxon>
        <taxon>Pseudomonadales</taxon>
        <taxon>Pseudomonadaceae</taxon>
        <taxon>Pseudomonas</taxon>
    </lineage>
</organism>
<keyword evidence="1" id="KW-0472">Membrane</keyword>
<accession>A0A562Q8U1</accession>
<dbReference type="OrthoDB" id="6264467at2"/>